<feature type="transmembrane region" description="Helical" evidence="5">
    <location>
        <begin position="380"/>
        <end position="403"/>
    </location>
</feature>
<protein>
    <submittedName>
        <fullName evidence="7">O-antigen ligase family protein</fullName>
    </submittedName>
</protein>
<evidence type="ECO:0000256" key="4">
    <source>
        <dbReference type="ARBA" id="ARBA00023136"/>
    </source>
</evidence>
<proteinExistence type="predicted"/>
<dbReference type="RefSeq" id="WP_186978161.1">
    <property type="nucleotide sequence ID" value="NZ_JBCLTT010000001.1"/>
</dbReference>
<dbReference type="Pfam" id="PF04932">
    <property type="entry name" value="Wzy_C"/>
    <property type="match status" value="1"/>
</dbReference>
<dbReference type="PANTHER" id="PTHR37422:SF13">
    <property type="entry name" value="LIPOPOLYSACCHARIDE BIOSYNTHESIS PROTEIN PA4999-RELATED"/>
    <property type="match status" value="1"/>
</dbReference>
<evidence type="ECO:0000313" key="8">
    <source>
        <dbReference type="Proteomes" id="UP000646484"/>
    </source>
</evidence>
<feature type="transmembrane region" description="Helical" evidence="5">
    <location>
        <begin position="94"/>
        <end position="112"/>
    </location>
</feature>
<accession>A0ABR7D593</accession>
<dbReference type="EMBL" id="JACOOH010000009">
    <property type="protein sequence ID" value="MBC5623136.1"/>
    <property type="molecule type" value="Genomic_DNA"/>
</dbReference>
<feature type="transmembrane region" description="Helical" evidence="5">
    <location>
        <begin position="61"/>
        <end position="82"/>
    </location>
</feature>
<feature type="transmembrane region" description="Helical" evidence="5">
    <location>
        <begin position="349"/>
        <end position="368"/>
    </location>
</feature>
<feature type="transmembrane region" description="Helical" evidence="5">
    <location>
        <begin position="226"/>
        <end position="242"/>
    </location>
</feature>
<name>A0ABR7D593_9BACT</name>
<organism evidence="7 8">
    <name type="scientific">Butyricimonas hominis</name>
    <dbReference type="NCBI Taxonomy" id="2763032"/>
    <lineage>
        <taxon>Bacteria</taxon>
        <taxon>Pseudomonadati</taxon>
        <taxon>Bacteroidota</taxon>
        <taxon>Bacteroidia</taxon>
        <taxon>Bacteroidales</taxon>
        <taxon>Odoribacteraceae</taxon>
        <taxon>Butyricimonas</taxon>
    </lineage>
</organism>
<dbReference type="Proteomes" id="UP000646484">
    <property type="component" value="Unassembled WGS sequence"/>
</dbReference>
<keyword evidence="7" id="KW-0436">Ligase</keyword>
<keyword evidence="2 5" id="KW-0812">Transmembrane</keyword>
<feature type="transmembrane region" description="Helical" evidence="5">
    <location>
        <begin position="13"/>
        <end position="46"/>
    </location>
</feature>
<dbReference type="InterPro" id="IPR007016">
    <property type="entry name" value="O-antigen_ligase-rel_domated"/>
</dbReference>
<evidence type="ECO:0000259" key="6">
    <source>
        <dbReference type="Pfam" id="PF04932"/>
    </source>
</evidence>
<feature type="transmembrane region" description="Helical" evidence="5">
    <location>
        <begin position="204"/>
        <end position="220"/>
    </location>
</feature>
<evidence type="ECO:0000256" key="2">
    <source>
        <dbReference type="ARBA" id="ARBA00022692"/>
    </source>
</evidence>
<evidence type="ECO:0000256" key="1">
    <source>
        <dbReference type="ARBA" id="ARBA00004141"/>
    </source>
</evidence>
<evidence type="ECO:0000256" key="5">
    <source>
        <dbReference type="SAM" id="Phobius"/>
    </source>
</evidence>
<sequence length="439" mass="50911">MYNMSWMVKFQKYFFLSVAFLLGSIIPLYGNVFNFLLLILVIFMLWKRKSKVWESLLAERLYIGVNVVFLLYFIVHTVAVLLKGNPIAEPSYGTFEALILNFVLIPVWVATWREWITPGLIKKFLLYFCSGCLLLNIYILFLVVGNKLFTSPGEALEYLYNNRFGENRYVLGSKYWLEVQAMLLAVSALVVYFLLIIEKAWKKRGLLLCMFGVLVVFLSFTVTKSAILGFLLGFIVMNFYLFRKLSFKRQFLFVGGALVFVLSLTLLMDLNKYEERIHEVGIEVQNVREGKFVGGTVAPRLAFIKESFRHWDEFALWGLGVTTKHRIKAWYEASDLNIAVFNNVNNTFLQYWITAGLVGLAVMIFLFFAPLYRMIKRKRFSFLILSVLLVFLVVSNSCVTLSWANSRALMLIFLAMFYFYGDMFSQLENDIPQEEKPSI</sequence>
<feature type="transmembrane region" description="Helical" evidence="5">
    <location>
        <begin position="175"/>
        <end position="197"/>
    </location>
</feature>
<dbReference type="GO" id="GO:0016874">
    <property type="term" value="F:ligase activity"/>
    <property type="evidence" value="ECO:0007669"/>
    <property type="project" value="UniProtKB-KW"/>
</dbReference>
<comment type="caution">
    <text evidence="7">The sequence shown here is derived from an EMBL/GenBank/DDBJ whole genome shotgun (WGS) entry which is preliminary data.</text>
</comment>
<keyword evidence="3 5" id="KW-1133">Transmembrane helix</keyword>
<keyword evidence="4 5" id="KW-0472">Membrane</keyword>
<feature type="transmembrane region" description="Helical" evidence="5">
    <location>
        <begin position="124"/>
        <end position="144"/>
    </location>
</feature>
<dbReference type="InterPro" id="IPR051533">
    <property type="entry name" value="WaaL-like"/>
</dbReference>
<comment type="subcellular location">
    <subcellularLocation>
        <location evidence="1">Membrane</location>
        <topology evidence="1">Multi-pass membrane protein</topology>
    </subcellularLocation>
</comment>
<keyword evidence="8" id="KW-1185">Reference proteome</keyword>
<gene>
    <name evidence="7" type="ORF">H8S64_18745</name>
</gene>
<evidence type="ECO:0000313" key="7">
    <source>
        <dbReference type="EMBL" id="MBC5623136.1"/>
    </source>
</evidence>
<feature type="domain" description="O-antigen ligase-related" evidence="6">
    <location>
        <begin position="214"/>
        <end position="363"/>
    </location>
</feature>
<feature type="transmembrane region" description="Helical" evidence="5">
    <location>
        <begin position="251"/>
        <end position="268"/>
    </location>
</feature>
<dbReference type="PANTHER" id="PTHR37422">
    <property type="entry name" value="TEICHURONIC ACID BIOSYNTHESIS PROTEIN TUAE"/>
    <property type="match status" value="1"/>
</dbReference>
<reference evidence="7 8" key="1">
    <citation type="submission" date="2020-08" db="EMBL/GenBank/DDBJ databases">
        <title>Genome public.</title>
        <authorList>
            <person name="Liu C."/>
            <person name="Sun Q."/>
        </authorList>
    </citation>
    <scope>NUCLEOTIDE SEQUENCE [LARGE SCALE GENOMIC DNA]</scope>
    <source>
        <strain evidence="7 8">NSJ-56</strain>
    </source>
</reference>
<evidence type="ECO:0000256" key="3">
    <source>
        <dbReference type="ARBA" id="ARBA00022989"/>
    </source>
</evidence>